<dbReference type="EMBL" id="JAVDQD010000002">
    <property type="protein sequence ID" value="MDR6238927.1"/>
    <property type="molecule type" value="Genomic_DNA"/>
</dbReference>
<dbReference type="GO" id="GO:0005990">
    <property type="term" value="P:lactose catabolic process"/>
    <property type="evidence" value="ECO:0007669"/>
    <property type="project" value="TreeGrafter"/>
</dbReference>
<protein>
    <recommendedName>
        <fullName evidence="3">beta-galactosidase</fullName>
        <ecNumber evidence="3">3.2.1.23</ecNumber>
    </recommendedName>
</protein>
<evidence type="ECO:0000259" key="7">
    <source>
        <dbReference type="Pfam" id="PF02836"/>
    </source>
</evidence>
<evidence type="ECO:0000256" key="5">
    <source>
        <dbReference type="ARBA" id="ARBA00023295"/>
    </source>
</evidence>
<feature type="domain" description="Beta-mannosidase-like galactose-binding" evidence="8">
    <location>
        <begin position="314"/>
        <end position="390"/>
    </location>
</feature>
<evidence type="ECO:0000313" key="9">
    <source>
        <dbReference type="EMBL" id="MDR6238927.1"/>
    </source>
</evidence>
<dbReference type="SUPFAM" id="SSF51445">
    <property type="entry name" value="(Trans)glycosidases"/>
    <property type="match status" value="1"/>
</dbReference>
<keyword evidence="5" id="KW-0326">Glycosidase</keyword>
<feature type="domain" description="Glycoside hydrolase family 2 catalytic" evidence="7">
    <location>
        <begin position="552"/>
        <end position="711"/>
    </location>
</feature>
<feature type="domain" description="Glycoside hydrolase family 2 immunoglobulin-like beta-sandwich" evidence="6">
    <location>
        <begin position="438"/>
        <end position="545"/>
    </location>
</feature>
<dbReference type="GO" id="GO:0009341">
    <property type="term" value="C:beta-galactosidase complex"/>
    <property type="evidence" value="ECO:0007669"/>
    <property type="project" value="TreeGrafter"/>
</dbReference>
<proteinExistence type="inferred from homology"/>
<gene>
    <name evidence="9" type="ORF">HNQ88_001964</name>
</gene>
<comment type="caution">
    <text evidence="9">The sequence shown here is derived from an EMBL/GenBank/DDBJ whole genome shotgun (WGS) entry which is preliminary data.</text>
</comment>
<dbReference type="EC" id="3.2.1.23" evidence="3"/>
<dbReference type="InterPro" id="IPR036156">
    <property type="entry name" value="Beta-gal/glucu_dom_sf"/>
</dbReference>
<evidence type="ECO:0000256" key="2">
    <source>
        <dbReference type="ARBA" id="ARBA00007401"/>
    </source>
</evidence>
<evidence type="ECO:0000256" key="4">
    <source>
        <dbReference type="ARBA" id="ARBA00022801"/>
    </source>
</evidence>
<evidence type="ECO:0000256" key="1">
    <source>
        <dbReference type="ARBA" id="ARBA00001412"/>
    </source>
</evidence>
<dbReference type="Gene3D" id="2.60.40.10">
    <property type="entry name" value="Immunoglobulins"/>
    <property type="match status" value="1"/>
</dbReference>
<dbReference type="InterPro" id="IPR006103">
    <property type="entry name" value="Glyco_hydro_2_cat"/>
</dbReference>
<dbReference type="Proteomes" id="UP001185092">
    <property type="component" value="Unassembled WGS sequence"/>
</dbReference>
<evidence type="ECO:0000256" key="3">
    <source>
        <dbReference type="ARBA" id="ARBA00012756"/>
    </source>
</evidence>
<keyword evidence="10" id="KW-1185">Reference proteome</keyword>
<accession>A0AAE3XM31</accession>
<evidence type="ECO:0000259" key="6">
    <source>
        <dbReference type="Pfam" id="PF00703"/>
    </source>
</evidence>
<dbReference type="InterPro" id="IPR006102">
    <property type="entry name" value="Ig-like_GH2"/>
</dbReference>
<keyword evidence="4" id="KW-0378">Hydrolase</keyword>
<dbReference type="PANTHER" id="PTHR46323">
    <property type="entry name" value="BETA-GALACTOSIDASE"/>
    <property type="match status" value="1"/>
</dbReference>
<name>A0AAE3XM31_9BACT</name>
<dbReference type="Pfam" id="PF02836">
    <property type="entry name" value="Glyco_hydro_2_C"/>
    <property type="match status" value="1"/>
</dbReference>
<evidence type="ECO:0000259" key="8">
    <source>
        <dbReference type="Pfam" id="PF22666"/>
    </source>
</evidence>
<dbReference type="SUPFAM" id="SSF49303">
    <property type="entry name" value="beta-Galactosidase/glucuronidase domain"/>
    <property type="match status" value="1"/>
</dbReference>
<evidence type="ECO:0000313" key="10">
    <source>
        <dbReference type="Proteomes" id="UP001185092"/>
    </source>
</evidence>
<comment type="catalytic activity">
    <reaction evidence="1">
        <text>Hydrolysis of terminal non-reducing beta-D-galactose residues in beta-D-galactosides.</text>
        <dbReference type="EC" id="3.2.1.23"/>
    </reaction>
</comment>
<dbReference type="SUPFAM" id="SSF49785">
    <property type="entry name" value="Galactose-binding domain-like"/>
    <property type="match status" value="1"/>
</dbReference>
<dbReference type="InterPro" id="IPR050347">
    <property type="entry name" value="Bact_Beta-galactosidase"/>
</dbReference>
<dbReference type="PANTHER" id="PTHR46323:SF2">
    <property type="entry name" value="BETA-GALACTOSIDASE"/>
    <property type="match status" value="1"/>
</dbReference>
<dbReference type="AlphaFoldDB" id="A0AAE3XM31"/>
<reference evidence="9" key="1">
    <citation type="submission" date="2023-07" db="EMBL/GenBank/DDBJ databases">
        <title>Genomic Encyclopedia of Type Strains, Phase IV (KMG-IV): sequencing the most valuable type-strain genomes for metagenomic binning, comparative biology and taxonomic classification.</title>
        <authorList>
            <person name="Goeker M."/>
        </authorList>
    </citation>
    <scope>NUCLEOTIDE SEQUENCE</scope>
    <source>
        <strain evidence="9">DSM 26174</strain>
    </source>
</reference>
<dbReference type="Pfam" id="PF22666">
    <property type="entry name" value="Glyco_hydro_2_N2"/>
    <property type="match status" value="1"/>
</dbReference>
<dbReference type="Gene3D" id="3.20.20.80">
    <property type="entry name" value="Glycosidases"/>
    <property type="match status" value="1"/>
</dbReference>
<dbReference type="InterPro" id="IPR013783">
    <property type="entry name" value="Ig-like_fold"/>
</dbReference>
<dbReference type="InterPro" id="IPR008979">
    <property type="entry name" value="Galactose-bd-like_sf"/>
</dbReference>
<dbReference type="Pfam" id="PF00703">
    <property type="entry name" value="Glyco_hydro_2"/>
    <property type="match status" value="1"/>
</dbReference>
<organism evidence="9 10">
    <name type="scientific">Aureibacter tunicatorum</name>
    <dbReference type="NCBI Taxonomy" id="866807"/>
    <lineage>
        <taxon>Bacteria</taxon>
        <taxon>Pseudomonadati</taxon>
        <taxon>Bacteroidota</taxon>
        <taxon>Cytophagia</taxon>
        <taxon>Cytophagales</taxon>
        <taxon>Persicobacteraceae</taxon>
        <taxon>Aureibacter</taxon>
    </lineage>
</organism>
<sequence length="1206" mass="137830">MMKRISFIALFYFFIAQAFSQSLVEGKWSQIRRGNVNWTEKSVSLKECLLVYDDSYASPMRFSFEAEVPKGVEQVQIWGGFGYKDRNNRYAIGLRGGNNNDIYLNRYTSGGNDKMLGLEKLDFNPKPGEKYKITVVQNGSRILVFLNDEKLPRISVEDDLPIVDGQIVLGGGWLPVNFSEPNVARIDEAEFEALASLDIYERPQLSAQQKETLRQKQRKSYKTKKVKLESGRTEVSLDGDWLFMPTYESGEGKSSSVPSELDDDWHVMQVPSFWNLAGNWNHQSVKKKTYGASDNYLDEEHKRVESYTFDSDKTRSAWYRQWIDMPKDLGDRRFSLHFDAVSKVAEVYVNGELAGSHVGMFGDFEIDVTDKIKPGKNLVAVLVRARDEERADDADDNVTVAVTIEVSNDMVNSLPRGMFYGEEGGIWQPVKLVATEKAYISDVFANVRTDGGDMEIELKNMDNRSRTMNVGIELYDLSTGKLFFKSERKKSIMIAVNGTGKIVCKTGKINPKPWTPWSPNLYKLRVLVENDGQLLDSKDLNIGFRTFTKEGNKFYLNGKVFHAWGANHPPCGIRPNDEKLANKFMKFMNEGNQLSTRTHGSPFTKVWMDAADKQGVAVSYEGSWPWMMIKSNFMPNESLLKIWREEQLALVKKYRNHPSIMMWTINNEMYFPMFSHNETKEFKVKKWTVISDVIKEIRKLDPGKPISADSGYGRLPEDYEQNLKPNGIDDGDVDDRHIYFCWYNRDFYQIYKGEWDKRMYWTPGANPDRLFYSQEASTGYPNNDDGHFTRKYIFDHYVPHAYIGDLSWEDRDPKYGLERHALLTKEFAETVRRTSPESAGLNLFANLTWFKDVIYADKIQPYPVLDAVKMAYSPVLVSAELYARHYFSGTDFASRISINNDSHDGESIENAKLKWKVSHEGVDLISGEADVPKTEHGGQSFVDIEGKLPLDLPVSKADCQFELELWKENKKISSNAYPVLVAERAWLEVKEKLEGKKIGLYDATGETKQAFESLGIDFIELKDLTQTRVYDVDVLVAANLDSQYEEFYNLGDLSTMASNGTGVLLLHPAHHMEHMMAGDFNHYYLRKGRFANMSEEDHPVFDGIKRMEMSWWTMGENEVLGIVRRSFCIDPDSKSVKPLATFIRTHSYLMGASKYLPKYSGAPMVEIDKGGNVIIASELELNTAENDPIPAKLLVNVLDYLIEKGK</sequence>
<dbReference type="GO" id="GO:0004565">
    <property type="term" value="F:beta-galactosidase activity"/>
    <property type="evidence" value="ECO:0007669"/>
    <property type="project" value="UniProtKB-EC"/>
</dbReference>
<dbReference type="InterPro" id="IPR017853">
    <property type="entry name" value="GH"/>
</dbReference>
<comment type="similarity">
    <text evidence="2">Belongs to the glycosyl hydrolase 2 family.</text>
</comment>
<dbReference type="Gene3D" id="2.60.120.260">
    <property type="entry name" value="Galactose-binding domain-like"/>
    <property type="match status" value="1"/>
</dbReference>
<dbReference type="Gene3D" id="2.60.120.560">
    <property type="entry name" value="Exo-inulinase, domain 1"/>
    <property type="match status" value="1"/>
</dbReference>
<dbReference type="InterPro" id="IPR054593">
    <property type="entry name" value="Beta-mannosidase-like_N2"/>
</dbReference>
<dbReference type="RefSeq" id="WP_309938434.1">
    <property type="nucleotide sequence ID" value="NZ_AP025305.1"/>
</dbReference>